<dbReference type="AlphaFoldDB" id="A0A7H1MZQ4"/>
<accession>A0A7H1MZQ4</accession>
<dbReference type="KEGG" id="dvn:HQ394_05685"/>
<sequence length="86" mass="9688">MQTALVHTGEPEQRVDDDTDRNSLRSAIGRAEIQERAEVVEQSVTRTLDHGGILQSWLEDVYNPYLMHLASHNVGILVVTIIPQPR</sequence>
<dbReference type="Proteomes" id="UP000516369">
    <property type="component" value="Chromosome"/>
</dbReference>
<evidence type="ECO:0000313" key="2">
    <source>
        <dbReference type="EMBL" id="QNT68940.1"/>
    </source>
</evidence>
<feature type="region of interest" description="Disordered" evidence="1">
    <location>
        <begin position="1"/>
        <end position="20"/>
    </location>
</feature>
<evidence type="ECO:0000313" key="3">
    <source>
        <dbReference type="Proteomes" id="UP000516369"/>
    </source>
</evidence>
<gene>
    <name evidence="2" type="ORF">HQ394_05685</name>
</gene>
<evidence type="ECO:0000256" key="1">
    <source>
        <dbReference type="SAM" id="MobiDB-lite"/>
    </source>
</evidence>
<feature type="compositionally biased region" description="Basic and acidic residues" evidence="1">
    <location>
        <begin position="9"/>
        <end position="20"/>
    </location>
</feature>
<reference evidence="2 3" key="1">
    <citation type="submission" date="2020-05" db="EMBL/GenBank/DDBJ databases">
        <title>Complete closed genome sequence of Defluviicoccus vanus.</title>
        <authorList>
            <person name="Bessarab I."/>
            <person name="Arumugam K."/>
            <person name="Maszenan A.M."/>
            <person name="Seviour R.J."/>
            <person name="Williams R.B."/>
        </authorList>
    </citation>
    <scope>NUCLEOTIDE SEQUENCE [LARGE SCALE GENOMIC DNA]</scope>
    <source>
        <strain evidence="2 3">Ben 114</strain>
    </source>
</reference>
<dbReference type="RefSeq" id="WP_190262450.1">
    <property type="nucleotide sequence ID" value="NZ_CP053923.1"/>
</dbReference>
<organism evidence="2 3">
    <name type="scientific">Defluviicoccus vanus</name>
    <dbReference type="NCBI Taxonomy" id="111831"/>
    <lineage>
        <taxon>Bacteria</taxon>
        <taxon>Pseudomonadati</taxon>
        <taxon>Pseudomonadota</taxon>
        <taxon>Alphaproteobacteria</taxon>
        <taxon>Rhodospirillales</taxon>
        <taxon>Rhodospirillaceae</taxon>
        <taxon>Defluviicoccus</taxon>
    </lineage>
</organism>
<name>A0A7H1MZQ4_9PROT</name>
<protein>
    <submittedName>
        <fullName evidence="2">Uncharacterized protein</fullName>
    </submittedName>
</protein>
<proteinExistence type="predicted"/>
<dbReference type="EMBL" id="CP053923">
    <property type="protein sequence ID" value="QNT68940.1"/>
    <property type="molecule type" value="Genomic_DNA"/>
</dbReference>
<keyword evidence="3" id="KW-1185">Reference proteome</keyword>